<dbReference type="OrthoDB" id="9778236at2"/>
<protein>
    <submittedName>
        <fullName evidence="4">Hemolysin D</fullName>
    </submittedName>
</protein>
<sequence>MNIKKLSMIGAVVIVILVAILLWRYFNQESTEGLVSGNGRIEATEVNVASKLPGQVEDILVKEGDFVQSGQVLAKIKISTLEAQLREAQAQKSQAQNAISTAEAQIAMRESDRAAAQAMVAQRETELLAAKRRLARTEVLSKEGASSQQQLDDERADVQRVTAAVSAAKAQVASAQAAVVAAQTQVIGARSQVDAIQATIERIQFDIEDGQLKAPLNGRVQYRIAQPGEVVPSGGRVVNLIDLSDVYMTFFLPETVAGRVAIGTEVRLVLDAAKDLVIPAKVSYVADTAQFTPKSVETQNERQKLMFRVKAKIDPALLNKNIQQVKTGLPGVAYIKLDPNTAWPAFLENKVKS</sequence>
<dbReference type="AlphaFoldDB" id="A0A1B2M337"/>
<dbReference type="Gene3D" id="2.40.30.170">
    <property type="match status" value="1"/>
</dbReference>
<proteinExistence type="predicted"/>
<dbReference type="InterPro" id="IPR058624">
    <property type="entry name" value="MdtA-like_HH"/>
</dbReference>
<keyword evidence="2" id="KW-0812">Transmembrane</keyword>
<keyword evidence="1" id="KW-0175">Coiled coil</keyword>
<dbReference type="SUPFAM" id="SSF111369">
    <property type="entry name" value="HlyD-like secretion proteins"/>
    <property type="match status" value="2"/>
</dbReference>
<dbReference type="RefSeq" id="WP_067558246.1">
    <property type="nucleotide sequence ID" value="NZ_CP016895.1"/>
</dbReference>
<feature type="transmembrane region" description="Helical" evidence="2">
    <location>
        <begin position="7"/>
        <end position="26"/>
    </location>
</feature>
<dbReference type="STRING" id="1789224.BFG52_15440"/>
<dbReference type="GO" id="GO:0005886">
    <property type="term" value="C:plasma membrane"/>
    <property type="evidence" value="ECO:0007669"/>
    <property type="project" value="TreeGrafter"/>
</dbReference>
<gene>
    <name evidence="4" type="ORF">BFG52_15440</name>
</gene>
<feature type="coiled-coil region" evidence="1">
    <location>
        <begin position="71"/>
        <end position="105"/>
    </location>
</feature>
<dbReference type="Gene3D" id="2.40.50.100">
    <property type="match status" value="1"/>
</dbReference>
<dbReference type="PRINTS" id="PR01490">
    <property type="entry name" value="RTXTOXIND"/>
</dbReference>
<evidence type="ECO:0000313" key="4">
    <source>
        <dbReference type="EMBL" id="AOA59602.1"/>
    </source>
</evidence>
<dbReference type="EMBL" id="CP016895">
    <property type="protein sequence ID" value="AOA59602.1"/>
    <property type="molecule type" value="Genomic_DNA"/>
</dbReference>
<keyword evidence="2" id="KW-0472">Membrane</keyword>
<dbReference type="PANTHER" id="PTHR30438">
    <property type="entry name" value="36 KDA ANTIGEN-RELATED"/>
    <property type="match status" value="1"/>
</dbReference>
<evidence type="ECO:0000256" key="2">
    <source>
        <dbReference type="SAM" id="Phobius"/>
    </source>
</evidence>
<keyword evidence="2" id="KW-1133">Transmembrane helix</keyword>
<dbReference type="Proteomes" id="UP000093391">
    <property type="component" value="Chromosome"/>
</dbReference>
<dbReference type="Pfam" id="PF25876">
    <property type="entry name" value="HH_MFP_RND"/>
    <property type="match status" value="1"/>
</dbReference>
<dbReference type="KEGG" id="ala:BFG52_15440"/>
<dbReference type="PANTHER" id="PTHR30438:SF2">
    <property type="entry name" value="MEMBRANE PROTEIN"/>
    <property type="match status" value="1"/>
</dbReference>
<name>A0A1B2M337_9GAMM</name>
<evidence type="ECO:0000259" key="3">
    <source>
        <dbReference type="Pfam" id="PF25876"/>
    </source>
</evidence>
<keyword evidence="5" id="KW-1185">Reference proteome</keyword>
<feature type="domain" description="Multidrug resistance protein MdtA-like alpha-helical hairpin" evidence="3">
    <location>
        <begin position="114"/>
        <end position="177"/>
    </location>
</feature>
<accession>A0A1B2M337</accession>
<dbReference type="Gene3D" id="1.10.287.470">
    <property type="entry name" value="Helix hairpin bin"/>
    <property type="match status" value="1"/>
</dbReference>
<evidence type="ECO:0000313" key="5">
    <source>
        <dbReference type="Proteomes" id="UP000093391"/>
    </source>
</evidence>
<organism evidence="4 5">
    <name type="scientific">Acinetobacter larvae</name>
    <dbReference type="NCBI Taxonomy" id="1789224"/>
    <lineage>
        <taxon>Bacteria</taxon>
        <taxon>Pseudomonadati</taxon>
        <taxon>Pseudomonadota</taxon>
        <taxon>Gammaproteobacteria</taxon>
        <taxon>Moraxellales</taxon>
        <taxon>Moraxellaceae</taxon>
        <taxon>Acinetobacter</taxon>
    </lineage>
</organism>
<evidence type="ECO:0000256" key="1">
    <source>
        <dbReference type="SAM" id="Coils"/>
    </source>
</evidence>
<reference evidence="4 5" key="1">
    <citation type="submission" date="2016-08" db="EMBL/GenBank/DDBJ databases">
        <authorList>
            <person name="Seilhamer J.J."/>
        </authorList>
    </citation>
    <scope>NUCLEOTIDE SEQUENCE [LARGE SCALE GENOMIC DNA]</scope>
    <source>
        <strain evidence="4 5">BRTC-1</strain>
    </source>
</reference>